<dbReference type="Pfam" id="PF03629">
    <property type="entry name" value="SASA"/>
    <property type="match status" value="1"/>
</dbReference>
<dbReference type="SUPFAM" id="SSF52266">
    <property type="entry name" value="SGNH hydrolase"/>
    <property type="match status" value="1"/>
</dbReference>
<reference evidence="5" key="1">
    <citation type="submission" date="2016-10" db="EMBL/GenBank/DDBJ databases">
        <title>Comparative genomics uncovers the prolific and rare metabolic potential of the cyanobacterial genus Moorea.</title>
        <authorList>
            <person name="Leao T."/>
            <person name="Castelao G."/>
            <person name="Korobeynikov A."/>
            <person name="Monroe E.A."/>
            <person name="Podell S."/>
            <person name="Glukhov E."/>
            <person name="Allen E."/>
            <person name="Gerwick W.H."/>
            <person name="Gerwick L."/>
        </authorList>
    </citation>
    <scope>NUCLEOTIDE SEQUENCE [LARGE SCALE GENOMIC DNA]</scope>
    <source>
        <strain evidence="5">PAL-8-15-08-1</strain>
    </source>
</reference>
<evidence type="ECO:0000256" key="1">
    <source>
        <dbReference type="ARBA" id="ARBA00022801"/>
    </source>
</evidence>
<dbReference type="InterPro" id="IPR036514">
    <property type="entry name" value="SGNH_hydro_sf"/>
</dbReference>
<keyword evidence="2" id="KW-0472">Membrane</keyword>
<organism evidence="4 5">
    <name type="scientific">Moorena producens PAL-8-15-08-1</name>
    <dbReference type="NCBI Taxonomy" id="1458985"/>
    <lineage>
        <taxon>Bacteria</taxon>
        <taxon>Bacillati</taxon>
        <taxon>Cyanobacteriota</taxon>
        <taxon>Cyanophyceae</taxon>
        <taxon>Coleofasciculales</taxon>
        <taxon>Coleofasciculaceae</taxon>
        <taxon>Moorena</taxon>
    </lineage>
</organism>
<keyword evidence="1" id="KW-0378">Hydrolase</keyword>
<proteinExistence type="predicted"/>
<gene>
    <name evidence="4" type="ORF">BJP34_16250</name>
</gene>
<dbReference type="PANTHER" id="PTHR31988:SF19">
    <property type="entry name" value="9-O-ACETYL-N-ACETYLNEURAMINIC ACID DEACETYLASE-RELATED"/>
    <property type="match status" value="1"/>
</dbReference>
<dbReference type="Proteomes" id="UP000177870">
    <property type="component" value="Chromosome"/>
</dbReference>
<keyword evidence="2" id="KW-1133">Transmembrane helix</keyword>
<sequence length="303" mass="33777">MKAWSIISYLVIGIVIGTFLGIILQKSTQVDQLLRRYGILRTSTIKDNHSKSVPANFQGKMSLFILAGQSNMSGSGKVTPASAVTHPRVFVFGNNYRWHLAKEPIDSPTGQVDHVSEDKLAGVGPGMAFATELLKYDPELIIGLIPCAKWGSSIQEWQKNLSEDTLYGSCLKRAYAASPMGEIKGLLFFQGESDALNPQAYPSRRFFPNQWADKFVRLVKDFRQDLGKPELPVVFAQIGTTTDPEKLPNWETVKAQQETVQLPATGMITTDDLGLQDHVHLTTESYLIVGKRFAKTFWKLTQR</sequence>
<dbReference type="KEGG" id="mpro:BJP34_16250"/>
<dbReference type="AlphaFoldDB" id="A0A1D8TT39"/>
<feature type="domain" description="Sialate O-acetylesterase" evidence="3">
    <location>
        <begin position="61"/>
        <end position="298"/>
    </location>
</feature>
<dbReference type="GO" id="GO:0016787">
    <property type="term" value="F:hydrolase activity"/>
    <property type="evidence" value="ECO:0007669"/>
    <property type="project" value="UniProtKB-KW"/>
</dbReference>
<accession>A0A1D8TT39</accession>
<evidence type="ECO:0000259" key="3">
    <source>
        <dbReference type="Pfam" id="PF03629"/>
    </source>
</evidence>
<evidence type="ECO:0000313" key="4">
    <source>
        <dbReference type="EMBL" id="AOX00787.1"/>
    </source>
</evidence>
<dbReference type="InterPro" id="IPR052940">
    <property type="entry name" value="Carb_Esterase_6"/>
</dbReference>
<protein>
    <submittedName>
        <fullName evidence="4">Sialate O-acetylesterase</fullName>
    </submittedName>
</protein>
<dbReference type="EMBL" id="CP017599">
    <property type="protein sequence ID" value="AOX00787.1"/>
    <property type="molecule type" value="Genomic_DNA"/>
</dbReference>
<keyword evidence="2" id="KW-0812">Transmembrane</keyword>
<dbReference type="InterPro" id="IPR005181">
    <property type="entry name" value="SASA"/>
</dbReference>
<dbReference type="PANTHER" id="PTHR31988">
    <property type="entry name" value="ESTERASE, PUTATIVE (DUF303)-RELATED"/>
    <property type="match status" value="1"/>
</dbReference>
<feature type="transmembrane region" description="Helical" evidence="2">
    <location>
        <begin position="6"/>
        <end position="24"/>
    </location>
</feature>
<name>A0A1D8TT39_9CYAN</name>
<dbReference type="Gene3D" id="3.40.50.1110">
    <property type="entry name" value="SGNH hydrolase"/>
    <property type="match status" value="1"/>
</dbReference>
<dbReference type="RefSeq" id="WP_070393240.1">
    <property type="nucleotide sequence ID" value="NZ_CP017599.1"/>
</dbReference>
<evidence type="ECO:0000256" key="2">
    <source>
        <dbReference type="SAM" id="Phobius"/>
    </source>
</evidence>
<evidence type="ECO:0000313" key="5">
    <source>
        <dbReference type="Proteomes" id="UP000177870"/>
    </source>
</evidence>
<dbReference type="OrthoDB" id="9795554at2"/>
<dbReference type="STRING" id="1458985.BJP34_16250"/>